<feature type="transmembrane region" description="Helical" evidence="1">
    <location>
        <begin position="45"/>
        <end position="68"/>
    </location>
</feature>
<dbReference type="AlphaFoldDB" id="A0A7W4P511"/>
<organism evidence="2 3">
    <name type="scientific">Gluconacetobacter johannae</name>
    <dbReference type="NCBI Taxonomy" id="112140"/>
    <lineage>
        <taxon>Bacteria</taxon>
        <taxon>Pseudomonadati</taxon>
        <taxon>Pseudomonadota</taxon>
        <taxon>Alphaproteobacteria</taxon>
        <taxon>Acetobacterales</taxon>
        <taxon>Acetobacteraceae</taxon>
        <taxon>Gluconacetobacter</taxon>
    </lineage>
</organism>
<gene>
    <name evidence="2" type="ORF">HLH21_07065</name>
</gene>
<protein>
    <recommendedName>
        <fullName evidence="4">Transmembrane protein</fullName>
    </recommendedName>
</protein>
<name>A0A7W4P511_9PROT</name>
<accession>A0A7W4P511</accession>
<keyword evidence="1" id="KW-0472">Membrane</keyword>
<evidence type="ECO:0000313" key="2">
    <source>
        <dbReference type="EMBL" id="MBB2175693.1"/>
    </source>
</evidence>
<evidence type="ECO:0008006" key="4">
    <source>
        <dbReference type="Google" id="ProtNLM"/>
    </source>
</evidence>
<sequence length="107" mass="12151">MTCSVVLTAPTERERRIGLLLARAPHRLRGAVTWLRVPSRRHWRLLSGGLLILGGFLFILPFLGLWMLPLGMLLLSEDIAVLRRGVDRCLAYIEQNHPGWMGLPDQK</sequence>
<keyword evidence="3" id="KW-1185">Reference proteome</keyword>
<keyword evidence="1" id="KW-0812">Transmembrane</keyword>
<dbReference type="EMBL" id="JABEQH010000008">
    <property type="protein sequence ID" value="MBB2175693.1"/>
    <property type="molecule type" value="Genomic_DNA"/>
</dbReference>
<dbReference type="Proteomes" id="UP000561066">
    <property type="component" value="Unassembled WGS sequence"/>
</dbReference>
<evidence type="ECO:0000313" key="3">
    <source>
        <dbReference type="Proteomes" id="UP000561066"/>
    </source>
</evidence>
<comment type="caution">
    <text evidence="2">The sequence shown here is derived from an EMBL/GenBank/DDBJ whole genome shotgun (WGS) entry which is preliminary data.</text>
</comment>
<proteinExistence type="predicted"/>
<evidence type="ECO:0000256" key="1">
    <source>
        <dbReference type="SAM" id="Phobius"/>
    </source>
</evidence>
<reference evidence="2 3" key="1">
    <citation type="submission" date="2020-04" db="EMBL/GenBank/DDBJ databases">
        <title>Description of novel Gluconacetobacter.</title>
        <authorList>
            <person name="Sombolestani A."/>
        </authorList>
    </citation>
    <scope>NUCLEOTIDE SEQUENCE [LARGE SCALE GENOMIC DNA]</scope>
    <source>
        <strain evidence="2 3">LMG 21312</strain>
    </source>
</reference>
<keyword evidence="1" id="KW-1133">Transmembrane helix</keyword>